<organism evidence="1 2">
    <name type="scientific">Lysobacter gummosus</name>
    <dbReference type="NCBI Taxonomy" id="262324"/>
    <lineage>
        <taxon>Bacteria</taxon>
        <taxon>Pseudomonadati</taxon>
        <taxon>Pseudomonadota</taxon>
        <taxon>Gammaproteobacteria</taxon>
        <taxon>Lysobacterales</taxon>
        <taxon>Lysobacteraceae</taxon>
        <taxon>Lysobacter</taxon>
    </lineage>
</organism>
<dbReference type="RefSeq" id="WP_148649140.1">
    <property type="nucleotide sequence ID" value="NZ_CP011131.1"/>
</dbReference>
<proteinExistence type="predicted"/>
<protein>
    <submittedName>
        <fullName evidence="1">Uncharacterized protein</fullName>
    </submittedName>
</protein>
<dbReference type="Proteomes" id="UP000829194">
    <property type="component" value="Chromosome"/>
</dbReference>
<evidence type="ECO:0000313" key="2">
    <source>
        <dbReference type="Proteomes" id="UP000829194"/>
    </source>
</evidence>
<evidence type="ECO:0000313" key="1">
    <source>
        <dbReference type="EMBL" id="UNP29621.1"/>
    </source>
</evidence>
<gene>
    <name evidence="1" type="ORF">MOV92_24745</name>
</gene>
<dbReference type="EMBL" id="CP093547">
    <property type="protein sequence ID" value="UNP29621.1"/>
    <property type="molecule type" value="Genomic_DNA"/>
</dbReference>
<name>A0ABY3XD74_9GAMM</name>
<accession>A0ABY3XD74</accession>
<reference evidence="1 2" key="1">
    <citation type="submission" date="2022-03" db="EMBL/GenBank/DDBJ databases">
        <title>Complete genome sequence of Lysobacter capsici VKM B-2533 and Lysobacter gummosus 10.1.1, promising sources of lytic agents.</title>
        <authorList>
            <person name="Tarlachkov S.V."/>
            <person name="Kudryakova I.V."/>
            <person name="Afoshin A.S."/>
            <person name="Leontyevskaya E.A."/>
            <person name="Leontyevskaya N.V."/>
        </authorList>
    </citation>
    <scope>NUCLEOTIDE SEQUENCE [LARGE SCALE GENOMIC DNA]</scope>
    <source>
        <strain evidence="1 2">10.1.1</strain>
    </source>
</reference>
<sequence>MSRRNKENLVMQADLLSPPINYAVVQLPERKFPGVVVQGDTLHILQKQAVQMGQLLSAMDLAELAIEIEDLKEQLSDALAHFERVCGDRGIALPY</sequence>
<dbReference type="InterPro" id="IPR053801">
    <property type="entry name" value="DUF6959"/>
</dbReference>
<dbReference type="Pfam" id="PF22281">
    <property type="entry name" value="DUF6959"/>
    <property type="match status" value="1"/>
</dbReference>
<keyword evidence="2" id="KW-1185">Reference proteome</keyword>